<dbReference type="Proteomes" id="UP000031516">
    <property type="component" value="Unassembled WGS sequence"/>
</dbReference>
<feature type="region of interest" description="Disordered" evidence="1">
    <location>
        <begin position="1"/>
        <end position="72"/>
    </location>
</feature>
<sequence length="295" mass="32876">MTETDHNTPKLGELQEPTLSPDGERVSSPNEAGSYAENSDNRISEITNEADKPESTPVSIRGDTAERDYDYDEMMDSDEELRSQLKDLTESVRESLPTEDLPDTTLEYAGHVYPVFAKDSDDTSQSVAVISDKSFIHTELNFFIAAVRLFLQTKYGALALASKEILLHFPNLDLVCDEDNIYIKKMTMDDILSIFRVLRANSLKNGEENVPSTLRMIVTLQPRFVSRYNDLVEVMDNNGSFAVAHGFSNDESHPVLVDEGNQDNPVIRDRGSGVIVMDSDEASLKGSDSDIEILN</sequence>
<evidence type="ECO:0000313" key="2">
    <source>
        <dbReference type="EMBL" id="CDO93780.1"/>
    </source>
</evidence>
<protein>
    <submittedName>
        <fullName evidence="2">WGS project CCBQ000000000 data, contig 00102</fullName>
    </submittedName>
</protein>
<dbReference type="AlphaFoldDB" id="A0A0A8L6D0"/>
<name>A0A0A8L6D0_9SACH</name>
<dbReference type="Pfam" id="PF10336">
    <property type="entry name" value="DUF2420"/>
    <property type="match status" value="1"/>
</dbReference>
<evidence type="ECO:0000313" key="3">
    <source>
        <dbReference type="Proteomes" id="UP000031516"/>
    </source>
</evidence>
<evidence type="ECO:0000256" key="1">
    <source>
        <dbReference type="SAM" id="MobiDB-lite"/>
    </source>
</evidence>
<dbReference type="OrthoDB" id="2507795at2759"/>
<keyword evidence="3" id="KW-1185">Reference proteome</keyword>
<comment type="caution">
    <text evidence="2">The sequence shown here is derived from an EMBL/GenBank/DDBJ whole genome shotgun (WGS) entry which is preliminary data.</text>
</comment>
<dbReference type="EMBL" id="CCBQ010000027">
    <property type="protein sequence ID" value="CDO93780.1"/>
    <property type="molecule type" value="Genomic_DNA"/>
</dbReference>
<accession>A0A0A8L6D0</accession>
<reference evidence="2 3" key="1">
    <citation type="submission" date="2014-03" db="EMBL/GenBank/DDBJ databases">
        <title>The genome of Kluyveromyces dobzhanskii.</title>
        <authorList>
            <person name="Nystedt B."/>
            <person name="Astrom S."/>
        </authorList>
    </citation>
    <scope>NUCLEOTIDE SEQUENCE [LARGE SCALE GENOMIC DNA]</scope>
    <source>
        <strain evidence="2 3">CBS 2104</strain>
    </source>
</reference>
<gene>
    <name evidence="2" type="ORF">KLDO_g2071</name>
</gene>
<proteinExistence type="predicted"/>
<organism evidence="2 3">
    <name type="scientific">Kluyveromyces dobzhanskii CBS 2104</name>
    <dbReference type="NCBI Taxonomy" id="1427455"/>
    <lineage>
        <taxon>Eukaryota</taxon>
        <taxon>Fungi</taxon>
        <taxon>Dikarya</taxon>
        <taxon>Ascomycota</taxon>
        <taxon>Saccharomycotina</taxon>
        <taxon>Saccharomycetes</taxon>
        <taxon>Saccharomycetales</taxon>
        <taxon>Saccharomycetaceae</taxon>
        <taxon>Kluyveromyces</taxon>
    </lineage>
</organism>
<dbReference type="InterPro" id="IPR018822">
    <property type="entry name" value="UPF0646"/>
</dbReference>
<feature type="compositionally biased region" description="Basic and acidic residues" evidence="1">
    <location>
        <begin position="39"/>
        <end position="54"/>
    </location>
</feature>